<proteinExistence type="predicted"/>
<feature type="non-terminal residue" evidence="1">
    <location>
        <position position="1"/>
    </location>
</feature>
<accession>A0ACA9QEJ1</accession>
<sequence>PEQVYFTHVFEHRGVTGNETADKLARRGAAIKMNESKKLSPYNAFMKTNLPIIKKNNPELDHKDAFKLVASMWKDSINNPKNSFLNDV</sequence>
<name>A0ACA9QEJ1_9GLOM</name>
<keyword evidence="2" id="KW-1185">Reference proteome</keyword>
<comment type="caution">
    <text evidence="1">The sequence shown here is derived from an EMBL/GenBank/DDBJ whole genome shotgun (WGS) entry which is preliminary data.</text>
</comment>
<reference evidence="1" key="1">
    <citation type="submission" date="2021-06" db="EMBL/GenBank/DDBJ databases">
        <authorList>
            <person name="Kallberg Y."/>
            <person name="Tangrot J."/>
            <person name="Rosling A."/>
        </authorList>
    </citation>
    <scope>NUCLEOTIDE SEQUENCE</scope>
    <source>
        <strain evidence="1">28 12/20/2015</strain>
    </source>
</reference>
<dbReference type="Proteomes" id="UP000789366">
    <property type="component" value="Unassembled WGS sequence"/>
</dbReference>
<protein>
    <submittedName>
        <fullName evidence="1">11620_t:CDS:1</fullName>
    </submittedName>
</protein>
<gene>
    <name evidence="1" type="ORF">SPELUC_LOCUS14279</name>
</gene>
<organism evidence="1 2">
    <name type="scientific">Cetraspora pellucida</name>
    <dbReference type="NCBI Taxonomy" id="1433469"/>
    <lineage>
        <taxon>Eukaryota</taxon>
        <taxon>Fungi</taxon>
        <taxon>Fungi incertae sedis</taxon>
        <taxon>Mucoromycota</taxon>
        <taxon>Glomeromycotina</taxon>
        <taxon>Glomeromycetes</taxon>
        <taxon>Diversisporales</taxon>
        <taxon>Gigasporaceae</taxon>
        <taxon>Cetraspora</taxon>
    </lineage>
</organism>
<evidence type="ECO:0000313" key="1">
    <source>
        <dbReference type="EMBL" id="CAG8748100.1"/>
    </source>
</evidence>
<dbReference type="EMBL" id="CAJVPW010041372">
    <property type="protein sequence ID" value="CAG8748100.1"/>
    <property type="molecule type" value="Genomic_DNA"/>
</dbReference>
<evidence type="ECO:0000313" key="2">
    <source>
        <dbReference type="Proteomes" id="UP000789366"/>
    </source>
</evidence>